<feature type="transmembrane region" description="Helical" evidence="1">
    <location>
        <begin position="5"/>
        <end position="24"/>
    </location>
</feature>
<gene>
    <name evidence="2" type="ORF">BN1080_00368</name>
</gene>
<dbReference type="Proteomes" id="UP000043699">
    <property type="component" value="Unassembled WGS sequence"/>
</dbReference>
<evidence type="ECO:0000256" key="1">
    <source>
        <dbReference type="SAM" id="Phobius"/>
    </source>
</evidence>
<dbReference type="STRING" id="1499687.BN1080_00368"/>
<evidence type="ECO:0000313" key="2">
    <source>
        <dbReference type="EMBL" id="CEG21458.1"/>
    </source>
</evidence>
<keyword evidence="3" id="KW-1185">Reference proteome</keyword>
<protein>
    <submittedName>
        <fullName evidence="2">Uncharacterized protein</fullName>
    </submittedName>
</protein>
<keyword evidence="1" id="KW-1133">Transmembrane helix</keyword>
<organism evidence="2 3">
    <name type="scientific">Planococcus massiliensis</name>
    <dbReference type="NCBI Taxonomy" id="1499687"/>
    <lineage>
        <taxon>Bacteria</taxon>
        <taxon>Bacillati</taxon>
        <taxon>Bacillota</taxon>
        <taxon>Bacilli</taxon>
        <taxon>Bacillales</taxon>
        <taxon>Caryophanaceae</taxon>
        <taxon>Planococcus</taxon>
    </lineage>
</organism>
<dbReference type="AlphaFoldDB" id="A0A098EGN8"/>
<accession>A0A098EGN8</accession>
<dbReference type="RefSeq" id="WP_052649962.1">
    <property type="nucleotide sequence ID" value="NZ_CCXS01000001.1"/>
</dbReference>
<feature type="transmembrane region" description="Helical" evidence="1">
    <location>
        <begin position="58"/>
        <end position="82"/>
    </location>
</feature>
<proteinExistence type="predicted"/>
<dbReference type="EMBL" id="CCXS01000001">
    <property type="protein sequence ID" value="CEG21458.1"/>
    <property type="molecule type" value="Genomic_DNA"/>
</dbReference>
<keyword evidence="1" id="KW-0472">Membrane</keyword>
<name>A0A098EGN8_9BACL</name>
<reference evidence="2 3" key="1">
    <citation type="submission" date="2014-09" db="EMBL/GenBank/DDBJ databases">
        <authorList>
            <person name="Urmite Genomes Urmite Genomes"/>
        </authorList>
    </citation>
    <scope>NUCLEOTIDE SEQUENCE [LARGE SCALE GENOMIC DNA]</scope>
    <source>
        <strain evidence="2 3">ES2</strain>
    </source>
</reference>
<feature type="transmembrane region" description="Helical" evidence="1">
    <location>
        <begin position="30"/>
        <end position="46"/>
    </location>
</feature>
<sequence>MIQNAFSILLNVAVLVFLLATFYWGYDFLIATRLLMVAFMVVYLIAELRKKHISISKPAFTTVSVLFLLMLTGTIVFDHYWFPSSASSRDFLIPVSALVLLKLLQQDLRTENRKSE</sequence>
<evidence type="ECO:0000313" key="3">
    <source>
        <dbReference type="Proteomes" id="UP000043699"/>
    </source>
</evidence>
<keyword evidence="1" id="KW-0812">Transmembrane</keyword>